<evidence type="ECO:0000313" key="4">
    <source>
        <dbReference type="Proteomes" id="UP000283530"/>
    </source>
</evidence>
<keyword evidence="1" id="KW-0433">Leucine-rich repeat</keyword>
<dbReference type="FunFam" id="3.80.10.10:FF:000383">
    <property type="entry name" value="Leucine-rich repeat receptor protein kinase EMS1"/>
    <property type="match status" value="1"/>
</dbReference>
<evidence type="ECO:0000256" key="2">
    <source>
        <dbReference type="ARBA" id="ARBA00022737"/>
    </source>
</evidence>
<dbReference type="InterPro" id="IPR001611">
    <property type="entry name" value="Leu-rich_rpt"/>
</dbReference>
<keyword evidence="3" id="KW-0675">Receptor</keyword>
<dbReference type="SUPFAM" id="SSF52058">
    <property type="entry name" value="L domain-like"/>
    <property type="match status" value="1"/>
</dbReference>
<dbReference type="InterPro" id="IPR050994">
    <property type="entry name" value="At_inactive_RLKs"/>
</dbReference>
<dbReference type="GO" id="GO:0016301">
    <property type="term" value="F:kinase activity"/>
    <property type="evidence" value="ECO:0007669"/>
    <property type="project" value="UniProtKB-KW"/>
</dbReference>
<organism evidence="3 4">
    <name type="scientific">Cinnamomum micranthum f. kanehirae</name>
    <dbReference type="NCBI Taxonomy" id="337451"/>
    <lineage>
        <taxon>Eukaryota</taxon>
        <taxon>Viridiplantae</taxon>
        <taxon>Streptophyta</taxon>
        <taxon>Embryophyta</taxon>
        <taxon>Tracheophyta</taxon>
        <taxon>Spermatophyta</taxon>
        <taxon>Magnoliopsida</taxon>
        <taxon>Magnoliidae</taxon>
        <taxon>Laurales</taxon>
        <taxon>Lauraceae</taxon>
        <taxon>Cinnamomum</taxon>
    </lineage>
</organism>
<dbReference type="EMBL" id="QPKB01000002">
    <property type="protein sequence ID" value="RWR76376.1"/>
    <property type="molecule type" value="Genomic_DNA"/>
</dbReference>
<comment type="caution">
    <text evidence="3">The sequence shown here is derived from an EMBL/GenBank/DDBJ whole genome shotgun (WGS) entry which is preliminary data.</text>
</comment>
<dbReference type="Pfam" id="PF13855">
    <property type="entry name" value="LRR_8"/>
    <property type="match status" value="1"/>
</dbReference>
<keyword evidence="3" id="KW-0418">Kinase</keyword>
<name>A0A3S3NBI6_9MAGN</name>
<accession>A0A3S3NBI6</accession>
<reference evidence="3 4" key="1">
    <citation type="journal article" date="2019" name="Nat. Plants">
        <title>Stout camphor tree genome fills gaps in understanding of flowering plant genome evolution.</title>
        <authorList>
            <person name="Chaw S.M."/>
            <person name="Liu Y.C."/>
            <person name="Wu Y.W."/>
            <person name="Wang H.Y."/>
            <person name="Lin C.I."/>
            <person name="Wu C.S."/>
            <person name="Ke H.M."/>
            <person name="Chang L.Y."/>
            <person name="Hsu C.Y."/>
            <person name="Yang H.T."/>
            <person name="Sudianto E."/>
            <person name="Hsu M.H."/>
            <person name="Wu K.P."/>
            <person name="Wang L.N."/>
            <person name="Leebens-Mack J.H."/>
            <person name="Tsai I.J."/>
        </authorList>
    </citation>
    <scope>NUCLEOTIDE SEQUENCE [LARGE SCALE GENOMIC DNA]</scope>
    <source>
        <strain evidence="4">cv. Chaw 1501</strain>
        <tissue evidence="3">Young leaves</tissue>
    </source>
</reference>
<dbReference type="STRING" id="337451.A0A3S3NBI6"/>
<dbReference type="AlphaFoldDB" id="A0A3S3NBI6"/>
<proteinExistence type="predicted"/>
<dbReference type="Proteomes" id="UP000283530">
    <property type="component" value="Unassembled WGS sequence"/>
</dbReference>
<dbReference type="PANTHER" id="PTHR48010:SF22">
    <property type="entry name" value="OS09G0376600 PROTEIN"/>
    <property type="match status" value="1"/>
</dbReference>
<keyword evidence="2" id="KW-0677">Repeat</keyword>
<gene>
    <name evidence="3" type="ORF">CKAN_00481700</name>
</gene>
<evidence type="ECO:0000256" key="1">
    <source>
        <dbReference type="ARBA" id="ARBA00022614"/>
    </source>
</evidence>
<sequence>MGAWDPTAPMGSRATARAQSRVCSTVVSIMNFFQFIIKQRLSNGTRPIDPNFGWNISSDPCTNGWHGVDCGGQSSVTKVWLDGLGLNGIFDADSICAVQSLYVLSIQYNNIRGELSRSIANCMQLTHLFINNNQFSGSAPASISDLSNLKRLFISDNQFSGELPDLSRISGLQSFLGQNNQFSGRIPNFNFANLHQFNISFNQFNGPVPDLASRFDETSFLGNESHCQAHVPHLHLPIRSQKSVQEKGFSCSWAI</sequence>
<keyword evidence="3" id="KW-0808">Transferase</keyword>
<dbReference type="InterPro" id="IPR032675">
    <property type="entry name" value="LRR_dom_sf"/>
</dbReference>
<dbReference type="PANTHER" id="PTHR48010">
    <property type="entry name" value="OS05G0588300 PROTEIN"/>
    <property type="match status" value="1"/>
</dbReference>
<keyword evidence="4" id="KW-1185">Reference proteome</keyword>
<protein>
    <submittedName>
        <fullName evidence="3">Putative inactive receptor kinase</fullName>
    </submittedName>
</protein>
<dbReference type="Gene3D" id="3.80.10.10">
    <property type="entry name" value="Ribonuclease Inhibitor"/>
    <property type="match status" value="1"/>
</dbReference>
<dbReference type="OrthoDB" id="69842at2759"/>
<evidence type="ECO:0000313" key="3">
    <source>
        <dbReference type="EMBL" id="RWR76376.1"/>
    </source>
</evidence>